<evidence type="ECO:0000313" key="2">
    <source>
        <dbReference type="EMBL" id="NNU16947.1"/>
    </source>
</evidence>
<reference evidence="2 3" key="1">
    <citation type="submission" date="2020-05" db="EMBL/GenBank/DDBJ databases">
        <title>Parvularcula mediterraneae sp. nov., isolated from polypropylene straw from shallow seawater of the seashore of Laganas in Zakynthos island, Greece.</title>
        <authorList>
            <person name="Szabo I."/>
            <person name="Al-Omari J."/>
            <person name="Rado J."/>
            <person name="Szerdahelyi G.S."/>
        </authorList>
    </citation>
    <scope>NUCLEOTIDE SEQUENCE [LARGE SCALE GENOMIC DNA]</scope>
    <source>
        <strain evidence="2 3">ZS-1/3</strain>
    </source>
</reference>
<protein>
    <recommendedName>
        <fullName evidence="4">O-antigen ligase domain-containing protein</fullName>
    </recommendedName>
</protein>
<accession>A0A7Y3RPE2</accession>
<keyword evidence="3" id="KW-1185">Reference proteome</keyword>
<feature type="transmembrane region" description="Helical" evidence="1">
    <location>
        <begin position="225"/>
        <end position="245"/>
    </location>
</feature>
<gene>
    <name evidence="2" type="ORF">HK107_11515</name>
</gene>
<evidence type="ECO:0000256" key="1">
    <source>
        <dbReference type="SAM" id="Phobius"/>
    </source>
</evidence>
<dbReference type="AlphaFoldDB" id="A0A7Y3RPE2"/>
<dbReference type="Proteomes" id="UP000536835">
    <property type="component" value="Unassembled WGS sequence"/>
</dbReference>
<evidence type="ECO:0000313" key="3">
    <source>
        <dbReference type="Proteomes" id="UP000536835"/>
    </source>
</evidence>
<keyword evidence="1" id="KW-0812">Transmembrane</keyword>
<proteinExistence type="predicted"/>
<sequence length="302" mass="32337">MAAALTGIMLRTPPPAAWILPLGVAWSLVILTIDAASGNTLRQWIPPDQPIGKDEVATARGLMLAFVMLPPALLYIHRDKTWRRRSPRAPLYVAGIGAAASGVLANGAAFFAGVAAYIIGSFRPQAMLRAIGAIWGLIFAAPFLMAAALPKVPQLLTVSSLPDSVLHRLIIWRTVLDLWAEGRTLTGAGARATHTLTDRLGAVTLESGAQIPLVSSHPHNLPVQLLYEFGLIGYGLVIAFLVMGARALLAVPWRKEMAIAIAGLLSVVAVYISVEMDFWHLYTWCALSLSVWGLRAIAKDAG</sequence>
<feature type="transmembrane region" description="Helical" evidence="1">
    <location>
        <begin position="57"/>
        <end position="77"/>
    </location>
</feature>
<dbReference type="EMBL" id="JABFCX010000003">
    <property type="protein sequence ID" value="NNU16947.1"/>
    <property type="molecule type" value="Genomic_DNA"/>
</dbReference>
<comment type="caution">
    <text evidence="2">The sequence shown here is derived from an EMBL/GenBank/DDBJ whole genome shotgun (WGS) entry which is preliminary data.</text>
</comment>
<feature type="transmembrane region" description="Helical" evidence="1">
    <location>
        <begin position="16"/>
        <end position="36"/>
    </location>
</feature>
<name>A0A7Y3RPE2_9PROT</name>
<feature type="transmembrane region" description="Helical" evidence="1">
    <location>
        <begin position="89"/>
        <end position="119"/>
    </location>
</feature>
<organism evidence="2 3">
    <name type="scientific">Parvularcula mediterranea</name>
    <dbReference type="NCBI Taxonomy" id="2732508"/>
    <lineage>
        <taxon>Bacteria</taxon>
        <taxon>Pseudomonadati</taxon>
        <taxon>Pseudomonadota</taxon>
        <taxon>Alphaproteobacteria</taxon>
        <taxon>Parvularculales</taxon>
        <taxon>Parvularculaceae</taxon>
        <taxon>Parvularcula</taxon>
    </lineage>
</organism>
<evidence type="ECO:0008006" key="4">
    <source>
        <dbReference type="Google" id="ProtNLM"/>
    </source>
</evidence>
<keyword evidence="1" id="KW-1133">Transmembrane helix</keyword>
<keyword evidence="1" id="KW-0472">Membrane</keyword>
<feature type="transmembrane region" description="Helical" evidence="1">
    <location>
        <begin position="126"/>
        <end position="149"/>
    </location>
</feature>
<feature type="transmembrane region" description="Helical" evidence="1">
    <location>
        <begin position="257"/>
        <end position="274"/>
    </location>
</feature>